<gene>
    <name evidence="2" type="ORF">RJ45_00280</name>
</gene>
<evidence type="ECO:0000259" key="1">
    <source>
        <dbReference type="Pfam" id="PF21880"/>
    </source>
</evidence>
<dbReference type="Proteomes" id="UP000031278">
    <property type="component" value="Unassembled WGS sequence"/>
</dbReference>
<name>A0A0B9GAM3_9GAMM</name>
<sequence length="107" mass="12283">MSKNPMSMDNVQKLVGEQVKVFDHMGHEAEFTVSKVTPQPRHGFDDLGRFIEHFIITFQGDGSTHFPDGHYHFKHPKLGEVELHVIHKHDHDYEVLVETELVIGQIG</sequence>
<dbReference type="InterPro" id="IPR054209">
    <property type="entry name" value="DUF6916"/>
</dbReference>
<accession>A0A0B9GAM3</accession>
<organism evidence="2 3">
    <name type="scientific">Photobacterium gaetbulicola</name>
    <dbReference type="NCBI Taxonomy" id="1295392"/>
    <lineage>
        <taxon>Bacteria</taxon>
        <taxon>Pseudomonadati</taxon>
        <taxon>Pseudomonadota</taxon>
        <taxon>Gammaproteobacteria</taxon>
        <taxon>Vibrionales</taxon>
        <taxon>Vibrionaceae</taxon>
        <taxon>Photobacterium</taxon>
    </lineage>
</organism>
<protein>
    <recommendedName>
        <fullName evidence="1">DUF6916 domain-containing protein</fullName>
    </recommendedName>
</protein>
<evidence type="ECO:0000313" key="3">
    <source>
        <dbReference type="Proteomes" id="UP000031278"/>
    </source>
</evidence>
<dbReference type="Pfam" id="PF21880">
    <property type="entry name" value="DUF6916"/>
    <property type="match status" value="1"/>
</dbReference>
<feature type="domain" description="DUF6916" evidence="1">
    <location>
        <begin position="6"/>
        <end position="91"/>
    </location>
</feature>
<comment type="caution">
    <text evidence="2">The sequence shown here is derived from an EMBL/GenBank/DDBJ whole genome shotgun (WGS) entry which is preliminary data.</text>
</comment>
<proteinExistence type="predicted"/>
<dbReference type="RefSeq" id="WP_039456088.1">
    <property type="nucleotide sequence ID" value="NZ_JWLZ01000001.1"/>
</dbReference>
<evidence type="ECO:0000313" key="2">
    <source>
        <dbReference type="EMBL" id="KHT65619.1"/>
    </source>
</evidence>
<dbReference type="EMBL" id="JWLZ01000001">
    <property type="protein sequence ID" value="KHT65619.1"/>
    <property type="molecule type" value="Genomic_DNA"/>
</dbReference>
<reference evidence="2 3" key="1">
    <citation type="submission" date="2014-12" db="EMBL/GenBank/DDBJ databases">
        <title>Genome sequencing of Photobacterium gaetbulicola AD005a.</title>
        <authorList>
            <person name="Adrian T.G.S."/>
            <person name="Chan K.G."/>
        </authorList>
    </citation>
    <scope>NUCLEOTIDE SEQUENCE [LARGE SCALE GENOMIC DNA]</scope>
    <source>
        <strain evidence="2 3">AD005a</strain>
    </source>
</reference>
<dbReference type="AlphaFoldDB" id="A0A0B9GAM3"/>